<dbReference type="Gene3D" id="3.40.47.10">
    <property type="match status" value="2"/>
</dbReference>
<dbReference type="InterPro" id="IPR014031">
    <property type="entry name" value="Ketoacyl_synth_C"/>
</dbReference>
<dbReference type="PROSITE" id="PS50088">
    <property type="entry name" value="ANK_REPEAT"/>
    <property type="match status" value="1"/>
</dbReference>
<dbReference type="Pfam" id="PF00550">
    <property type="entry name" value="PP-binding"/>
    <property type="match status" value="2"/>
</dbReference>
<dbReference type="SMART" id="SM00822">
    <property type="entry name" value="PKS_KR"/>
    <property type="match status" value="2"/>
</dbReference>
<dbReference type="InterPro" id="IPR013968">
    <property type="entry name" value="PKS_KR"/>
</dbReference>
<dbReference type="Pfam" id="PF08659">
    <property type="entry name" value="KR"/>
    <property type="match status" value="2"/>
</dbReference>
<dbReference type="InterPro" id="IPR009081">
    <property type="entry name" value="PP-bd_ACP"/>
</dbReference>
<keyword evidence="2" id="KW-0597">Phosphoprotein</keyword>
<dbReference type="CDD" id="cd05274">
    <property type="entry name" value="KR_FAS_SDR_x"/>
    <property type="match status" value="1"/>
</dbReference>
<protein>
    <submittedName>
        <fullName evidence="9">Uncharacterized protein</fullName>
    </submittedName>
</protein>
<dbReference type="InterPro" id="IPR006162">
    <property type="entry name" value="Ppantetheine_attach_site"/>
</dbReference>
<dbReference type="Pfam" id="PF02801">
    <property type="entry name" value="Ketoacyl-synt_C"/>
    <property type="match status" value="2"/>
</dbReference>
<dbReference type="SUPFAM" id="SSF53901">
    <property type="entry name" value="Thiolase-like"/>
    <property type="match status" value="3"/>
</dbReference>
<dbReference type="PROSITE" id="PS52004">
    <property type="entry name" value="KS3_2"/>
    <property type="match status" value="2"/>
</dbReference>
<dbReference type="InterPro" id="IPR042104">
    <property type="entry name" value="PKS_dehydratase_sf"/>
</dbReference>
<dbReference type="InterPro" id="IPR014030">
    <property type="entry name" value="Ketoacyl_synth_N"/>
</dbReference>
<evidence type="ECO:0000313" key="9">
    <source>
        <dbReference type="EMBL" id="CAK9112248.1"/>
    </source>
</evidence>
<dbReference type="Proteomes" id="UP001642484">
    <property type="component" value="Unassembled WGS sequence"/>
</dbReference>
<dbReference type="Gene3D" id="3.40.50.720">
    <property type="entry name" value="NAD(P)-binding Rossmann-like Domain"/>
    <property type="match status" value="2"/>
</dbReference>
<evidence type="ECO:0000256" key="3">
    <source>
        <dbReference type="ARBA" id="ARBA00022679"/>
    </source>
</evidence>
<evidence type="ECO:0000313" key="10">
    <source>
        <dbReference type="Proteomes" id="UP001642484"/>
    </source>
</evidence>
<evidence type="ECO:0000256" key="4">
    <source>
        <dbReference type="PROSITE-ProRule" id="PRU00023"/>
    </source>
</evidence>
<name>A0ABP0SIX8_9DINO</name>
<dbReference type="InterPro" id="IPR036291">
    <property type="entry name" value="NAD(P)-bd_dom_sf"/>
</dbReference>
<dbReference type="SUPFAM" id="SSF47336">
    <property type="entry name" value="ACP-like"/>
    <property type="match status" value="2"/>
</dbReference>
<reference evidence="9 10" key="1">
    <citation type="submission" date="2024-02" db="EMBL/GenBank/DDBJ databases">
        <authorList>
            <person name="Chen Y."/>
            <person name="Shah S."/>
            <person name="Dougan E. K."/>
            <person name="Thang M."/>
            <person name="Chan C."/>
        </authorList>
    </citation>
    <scope>NUCLEOTIDE SEQUENCE [LARGE SCALE GENOMIC DNA]</scope>
</reference>
<dbReference type="InterPro" id="IPR020807">
    <property type="entry name" value="PKS_DH"/>
</dbReference>
<keyword evidence="10" id="KW-1185">Reference proteome</keyword>
<dbReference type="SMART" id="SM00823">
    <property type="entry name" value="PKS_PP"/>
    <property type="match status" value="2"/>
</dbReference>
<dbReference type="SMART" id="SM00825">
    <property type="entry name" value="PKS_KS"/>
    <property type="match status" value="2"/>
</dbReference>
<organism evidence="9 10">
    <name type="scientific">Durusdinium trenchii</name>
    <dbReference type="NCBI Taxonomy" id="1381693"/>
    <lineage>
        <taxon>Eukaryota</taxon>
        <taxon>Sar</taxon>
        <taxon>Alveolata</taxon>
        <taxon>Dinophyceae</taxon>
        <taxon>Suessiales</taxon>
        <taxon>Symbiodiniaceae</taxon>
        <taxon>Durusdinium</taxon>
    </lineage>
</organism>
<feature type="domain" description="Ketosynthase family 3 (KS3)" evidence="7">
    <location>
        <begin position="51"/>
        <end position="462"/>
    </location>
</feature>
<dbReference type="Gene3D" id="3.10.129.110">
    <property type="entry name" value="Polyketide synthase dehydratase"/>
    <property type="match status" value="1"/>
</dbReference>
<dbReference type="Gene3D" id="3.40.50.1820">
    <property type="entry name" value="alpha/beta hydrolase"/>
    <property type="match status" value="1"/>
</dbReference>
<dbReference type="InterPro" id="IPR049552">
    <property type="entry name" value="PKS_DH_N"/>
</dbReference>
<feature type="region of interest" description="C-terminal hotdog fold" evidence="5">
    <location>
        <begin position="631"/>
        <end position="780"/>
    </location>
</feature>
<evidence type="ECO:0000256" key="5">
    <source>
        <dbReference type="PROSITE-ProRule" id="PRU01363"/>
    </source>
</evidence>
<feature type="domain" description="Carrier" evidence="6">
    <location>
        <begin position="1227"/>
        <end position="1307"/>
    </location>
</feature>
<dbReference type="InterPro" id="IPR036736">
    <property type="entry name" value="ACP-like_sf"/>
</dbReference>
<dbReference type="CDD" id="cd00833">
    <property type="entry name" value="PKS"/>
    <property type="match status" value="2"/>
</dbReference>
<dbReference type="Gene3D" id="1.10.1200.10">
    <property type="entry name" value="ACP-like"/>
    <property type="match status" value="2"/>
</dbReference>
<evidence type="ECO:0000259" key="6">
    <source>
        <dbReference type="PROSITE" id="PS50075"/>
    </source>
</evidence>
<feature type="active site" description="Proton donor; for dehydratase activity" evidence="5">
    <location>
        <position position="689"/>
    </location>
</feature>
<dbReference type="PANTHER" id="PTHR43775:SF37">
    <property type="entry name" value="SI:DKEY-61P9.11"/>
    <property type="match status" value="1"/>
</dbReference>
<keyword evidence="3" id="KW-0808">Transferase</keyword>
<feature type="domain" description="Carrier" evidence="6">
    <location>
        <begin position="2246"/>
        <end position="2324"/>
    </location>
</feature>
<feature type="domain" description="PKS/mFAS DH" evidence="8">
    <location>
        <begin position="505"/>
        <end position="780"/>
    </location>
</feature>
<dbReference type="PROSITE" id="PS00012">
    <property type="entry name" value="PHOSPHOPANTETHEINE"/>
    <property type="match status" value="1"/>
</dbReference>
<accession>A0ABP0SIX8</accession>
<dbReference type="InterPro" id="IPR001031">
    <property type="entry name" value="Thioesterase"/>
</dbReference>
<dbReference type="SMART" id="SM00826">
    <property type="entry name" value="PKS_DH"/>
    <property type="match status" value="1"/>
</dbReference>
<dbReference type="InterPro" id="IPR049900">
    <property type="entry name" value="PKS_mFAS_DH"/>
</dbReference>
<proteinExistence type="predicted"/>
<evidence type="ECO:0000259" key="7">
    <source>
        <dbReference type="PROSITE" id="PS52004"/>
    </source>
</evidence>
<dbReference type="Pfam" id="PF00109">
    <property type="entry name" value="ketoacyl-synt"/>
    <property type="match status" value="2"/>
</dbReference>
<dbReference type="PROSITE" id="PS00606">
    <property type="entry name" value="KS3_1"/>
    <property type="match status" value="2"/>
</dbReference>
<dbReference type="PANTHER" id="PTHR43775">
    <property type="entry name" value="FATTY ACID SYNTHASE"/>
    <property type="match status" value="1"/>
</dbReference>
<comment type="caution">
    <text evidence="9">The sequence shown here is derived from an EMBL/GenBank/DDBJ whole genome shotgun (WGS) entry which is preliminary data.</text>
</comment>
<dbReference type="Pfam" id="PF14765">
    <property type="entry name" value="PS-DH"/>
    <property type="match status" value="1"/>
</dbReference>
<dbReference type="InterPro" id="IPR002110">
    <property type="entry name" value="Ankyrin_rpt"/>
</dbReference>
<evidence type="ECO:0000256" key="2">
    <source>
        <dbReference type="ARBA" id="ARBA00022553"/>
    </source>
</evidence>
<dbReference type="EMBL" id="CAXAMN010027694">
    <property type="protein sequence ID" value="CAK9112248.1"/>
    <property type="molecule type" value="Genomic_DNA"/>
</dbReference>
<sequence>MVIEAHRRLQQLGVAVLPQQFFLFPTCASLLTELNTSCTGLQLSASQTFQAVGIEVAGLSLRAGKSKFYNEFWSNLAAGTDCITDFTDQELQGMGVPEADYSSPIFVRSKGVVDDFACFDATAFEMSNQEAQHLSPNFRCFLEGAAHALEDGGYDPFCWGRQKIGVFAGMGDNNYLTGGFASAEDTVVSLGNDKDFLAGRVAYHFDLCGPALNIQTACSTGLVAVLEAKVSMERASLEAALAGAVSLAPFSPGYVAAEGLQFSRRGRCRAFAADADGIVVGQGVAVVLLKANGAAHCALRGGLVNSDGRAKSVFQHPSQLSQSTLLAETWQRSQVDPCQLSMIECHGTGTRIGDPIEVGALASAFGKFGPPTGSKVIASVKSNVGHAGAAAGVIGFIKTCLALKHRLIPASLHCRTLNPDLPLGKCFVVSQELQGFPQKETPCAAVSSFGLGGTNAHAVLEAIGEAAETESRREPTSFRRDVFWHPQIEKTIGVGHGYPFFSSAHPVLGEAPWVNGQKLYPCKLNPRDDRVAFLWQHQVNGKIVFPGASFLELFLEVGHRLGFCEICLQEVGFERPLVLSQENCEFYVALDMESGDVEKGKVRATSLDGQTVFARAVVQRGAPLKSMPHHSEERAFVDVLEAYRKASYGPAFQTVQHMEAGGTTATARLAVQDGGFQRPDFRFEPTLLDGAFQIMLGKSAGEVWPRSVKSVHFDNGGGKALRGAEAKAEWYHSLEGSVQLFDEDQCVLRLECLQFSRKPRKPQVGRPGLAFQGTWDDAPLPGRGFNGGMETSCVAFHSQGRSLGLLGELGKLCDVKLVGLDSGLVFEKDLLELPTNATLLFCVSLECDGSDDLSQQLAASCLCLLNLVRALFHEKGQRSRLLVLTRCAAEVADSAMPLHLSQSAFVGLSRAIQRECPQLTVLHIDLDAMEPAEDAKLLAQELVSDTEPTELSIAYRRSQRYAWRLGFADLMEGQENMPLLQGTYMITGGLGALGLEIGEWLGKQGVSELILVSHREKQSSSVHGKLRNMDQLNCKVSIELRNVSQRDRVDELFNKVGSRLTGIVHAAGVLCDQRLFDVSISTFNSVFDPKAVGGYLLHAASRLRKPQLEHFVLMSSTSSVLGSIGQASYAAANSFLDGLSAKRRQEGLVALSINWGPWAEVGMAAKSKLLPGIQHLPVQDALEALGQVLQLPLPQVVVADLDQRMLSSKVAWAERFKSHHKTKVILDDAHALRSFLVATVKEMTGACEVDTTTSFADLGVDSLHIILLVHKIRDEMMLTVQQLDETTLYDSKYSTIDGLTTYCLQVGQQSVVAQSVACPTPQSTSCFVQAVSCEYPRGLTDMRTLFDFLMSEKDAVSEVPVSRWDIDSYYSEEKQPGFLYTRHGSFLARNPFAFDAKYFGLAPREVKYMDPQQRLLLETAEQVMVTTSGSLAERVRSGPSETGVFVVSMTRDFGDQLCLHQVPHDQYAGSGNCPSVLAGRIADRLNLEGPAMTLATACSSSLVALNVARLHLQTQCSTALVGGVNLMLAPDVTINCCQAEMLSRFGRCRSFDQAADGYVRGEGCGMSFLGGDSGFRVLGSYVNHDGKGQGLTVPNPGAQTKVIHQSMRCAMLGPMEIDLLEAHGTGTSLGDPVEVRGLRTVFKDKMPSLLLSTAKSTFGHLEAAAGALGLHKAIACLATNAVPRNIWLETLNPLVAELQEGWLQVVAESTQASLSLCGVSSFGFSGTNAHAIVAASVSELLPSKPFTFQRRDHPWAWPGRSPHMSAATSVSRAQEVAYSLEWEMSVPEQGSPDKQHKNLILSNWDDRFMLSLESGNVQACWNCPVGFLDHDGHIKEVHLDQPKSLQVLIREEAHGVARVIICAQTHVEPLPKPDLLSLACCLHLLQALMEAKKAIPVVVVTAAAALVSKSQDTVNLSQAPLLGFVRAAAVEYPGHPFLVDVPLGEQLDLSNLTWQWPWQALRDRTSLHQVLVKAAKESAALDVTGKTFAVSGGFGSLGFEATCWLAEQKVKRLLILSRSAENHEEKLQHLRSQYPDTEVLARKCNVTQEEEVRDSLRLLNSLIHGMVHCAGSATQVGLLGTLRQADFNNLQESGAYGSWTLHAVTEKFNLEHFVLFSSSASVLPMEGQSSYAAQNAFLDQLAEFRRLGGQAASVINFGLWGQVGIGTDQAFRKRLTPGIGVLDTVDALEVLKLAMRRGVPRLIAMPVDWKALMPHLDWSVKAFASKFVKAKIVLQESAPGFSCSRPSKADASQMIRSAISRVLETGLKDVADDEDLDSLGFDSLMFEQLRRIINEELGEQVVSAASLLQHRTIRGLAGQIAGPVCEHADENGDEDVVEYMQQQQRLQSARLKTLRKGNPEAKSMPLIFIHTIMGNSFLYQSLAGELPEYHIVAIDDPNFGDPDHHFKTLESMAWCYASLILEQSEICEPYQVAGLSFGGAVALEVCQQLVRRGKKATAIMLDTVCPQPGHLKLPDATVVPEKHVMGKLREDLDQFYQIELRNNERILNDYDAKQHGQQCAPMLRVVLLKAQGLDGTSRALRGLEDLQNGWGWLHPEMYSVPGSHFTICEPGYAERTSAAIRFVLGGKPVKLSSLSDLWFHAVRHGDSFLYTRLLKHPEFAECWIHDEAAAHHMTALQMAAENDDVFLAKLLLTKGARMTSNGKHAVDSALNAASFRTFSLLSLLSQRTESSTELVLDDFGDRENKKQLEIFSRPVGAAERRGQPWLRTLKAMNASGDSTRHHEGPMGEQLHLLQQYS</sequence>
<dbReference type="InterPro" id="IPR018201">
    <property type="entry name" value="Ketoacyl_synth_AS"/>
</dbReference>
<dbReference type="InterPro" id="IPR016039">
    <property type="entry name" value="Thiolase-like"/>
</dbReference>
<dbReference type="InterPro" id="IPR020806">
    <property type="entry name" value="PKS_PP-bd"/>
</dbReference>
<evidence type="ECO:0000256" key="1">
    <source>
        <dbReference type="ARBA" id="ARBA00022450"/>
    </source>
</evidence>
<dbReference type="PROSITE" id="PS50075">
    <property type="entry name" value="CARRIER"/>
    <property type="match status" value="2"/>
</dbReference>
<keyword evidence="1" id="KW-0596">Phosphopantetheine</keyword>
<dbReference type="Pfam" id="PF00975">
    <property type="entry name" value="Thioesterase"/>
    <property type="match status" value="1"/>
</dbReference>
<evidence type="ECO:0000259" key="8">
    <source>
        <dbReference type="PROSITE" id="PS52019"/>
    </source>
</evidence>
<dbReference type="InterPro" id="IPR020841">
    <property type="entry name" value="PKS_Beta-ketoAc_synthase_dom"/>
</dbReference>
<dbReference type="SUPFAM" id="SSF51735">
    <property type="entry name" value="NAD(P)-binding Rossmann-fold domains"/>
    <property type="match status" value="4"/>
</dbReference>
<dbReference type="InterPro" id="IPR049551">
    <property type="entry name" value="PKS_DH_C"/>
</dbReference>
<gene>
    <name evidence="9" type="ORF">CCMP2556_LOCUS52055</name>
</gene>
<dbReference type="InterPro" id="IPR050091">
    <property type="entry name" value="PKS_NRPS_Biosynth_Enz"/>
</dbReference>
<dbReference type="SUPFAM" id="SSF53474">
    <property type="entry name" value="alpha/beta-Hydrolases"/>
    <property type="match status" value="1"/>
</dbReference>
<dbReference type="InterPro" id="IPR029058">
    <property type="entry name" value="AB_hydrolase_fold"/>
</dbReference>
<dbReference type="PROSITE" id="PS52019">
    <property type="entry name" value="PKS_MFAS_DH"/>
    <property type="match status" value="1"/>
</dbReference>
<feature type="active site" description="Proton acceptor; for dehydratase activity" evidence="5">
    <location>
        <position position="537"/>
    </location>
</feature>
<feature type="domain" description="Ketosynthase family 3 (KS3)" evidence="7">
    <location>
        <begin position="1323"/>
        <end position="1735"/>
    </location>
</feature>
<dbReference type="Pfam" id="PF21089">
    <property type="entry name" value="PKS_DH_N"/>
    <property type="match status" value="1"/>
</dbReference>
<keyword evidence="4" id="KW-0040">ANK repeat</keyword>
<dbReference type="InterPro" id="IPR057326">
    <property type="entry name" value="KR_dom"/>
</dbReference>
<feature type="repeat" description="ANK" evidence="4">
    <location>
        <begin position="2631"/>
        <end position="2663"/>
    </location>
</feature>
<feature type="region of interest" description="N-terminal hotdog fold" evidence="5">
    <location>
        <begin position="505"/>
        <end position="619"/>
    </location>
</feature>